<dbReference type="PANTHER" id="PTHR37302:SF1">
    <property type="entry name" value="PROTEIN DINB"/>
    <property type="match status" value="1"/>
</dbReference>
<dbReference type="Proteomes" id="UP000197781">
    <property type="component" value="Chromosome"/>
</dbReference>
<reference evidence="4 5" key="1">
    <citation type="submission" date="2016-11" db="EMBL/GenBank/DDBJ databases">
        <authorList>
            <person name="Jaros S."/>
            <person name="Januszkiewicz K."/>
            <person name="Wedrychowicz H."/>
        </authorList>
    </citation>
    <scope>NUCLEOTIDE SEQUENCE [LARGE SCALE GENOMIC DNA]</scope>
    <source>
        <strain evidence="4 5">NF2</strain>
    </source>
</reference>
<gene>
    <name evidence="4" type="ORF">BP422_27175</name>
</gene>
<dbReference type="InterPro" id="IPR034660">
    <property type="entry name" value="DinB/YfiT-like"/>
</dbReference>
<dbReference type="Gene3D" id="1.20.120.450">
    <property type="entry name" value="dinb family like domain"/>
    <property type="match status" value="1"/>
</dbReference>
<evidence type="ECO:0000256" key="3">
    <source>
        <dbReference type="PIRSR" id="PIRSR607837-1"/>
    </source>
</evidence>
<protein>
    <submittedName>
        <fullName evidence="4">Damage-inducible protein DinB</fullName>
    </submittedName>
</protein>
<keyword evidence="2 3" id="KW-0479">Metal-binding</keyword>
<evidence type="ECO:0000256" key="2">
    <source>
        <dbReference type="ARBA" id="ARBA00022723"/>
    </source>
</evidence>
<organism evidence="4 5">
    <name type="scientific">Brevibacillus formosus</name>
    <dbReference type="NCBI Taxonomy" id="54913"/>
    <lineage>
        <taxon>Bacteria</taxon>
        <taxon>Bacillati</taxon>
        <taxon>Bacillota</taxon>
        <taxon>Bacilli</taxon>
        <taxon>Bacillales</taxon>
        <taxon>Paenibacillaceae</taxon>
        <taxon>Brevibacillus</taxon>
    </lineage>
</organism>
<dbReference type="AlphaFoldDB" id="A0A220MQV2"/>
<evidence type="ECO:0000313" key="5">
    <source>
        <dbReference type="Proteomes" id="UP000197781"/>
    </source>
</evidence>
<accession>A0A220MQV2</accession>
<dbReference type="PANTHER" id="PTHR37302">
    <property type="entry name" value="SLR1116 PROTEIN"/>
    <property type="match status" value="1"/>
</dbReference>
<dbReference type="GO" id="GO:0046872">
    <property type="term" value="F:metal ion binding"/>
    <property type="evidence" value="ECO:0007669"/>
    <property type="project" value="UniProtKB-KW"/>
</dbReference>
<evidence type="ECO:0000256" key="1">
    <source>
        <dbReference type="ARBA" id="ARBA00008635"/>
    </source>
</evidence>
<name>A0A220MQV2_9BACL</name>
<evidence type="ECO:0000313" key="4">
    <source>
        <dbReference type="EMBL" id="ASJ56880.1"/>
    </source>
</evidence>
<sequence>MTHYAKNMYDFHAWANQTLINRLKELPEGVYEQEVQNVFPTVAKVMEHIYMVDQGWILILQGMDMQAALNEAWQREKELTGKSLEEVERMYAELVEQFRAFLSQEEDLERRIVLDNPYTRVRDTSLAEIIMQVVNHGTYHRGNITAMLRQMGYPSVMTDYALYWYAN</sequence>
<feature type="binding site" evidence="3">
    <location>
        <position position="48"/>
    </location>
    <ligand>
        <name>a divalent metal cation</name>
        <dbReference type="ChEBI" id="CHEBI:60240"/>
    </ligand>
</feature>
<feature type="binding site" evidence="3">
    <location>
        <position position="140"/>
    </location>
    <ligand>
        <name>a divalent metal cation</name>
        <dbReference type="ChEBI" id="CHEBI:60240"/>
    </ligand>
</feature>
<dbReference type="Pfam" id="PF05163">
    <property type="entry name" value="DinB"/>
    <property type="match status" value="1"/>
</dbReference>
<dbReference type="KEGG" id="bfm:BP422_27175"/>
<dbReference type="RefSeq" id="WP_088910359.1">
    <property type="nucleotide sequence ID" value="NZ_CP018145.1"/>
</dbReference>
<feature type="binding site" evidence="3">
    <location>
        <position position="136"/>
    </location>
    <ligand>
        <name>a divalent metal cation</name>
        <dbReference type="ChEBI" id="CHEBI:60240"/>
    </ligand>
</feature>
<dbReference type="EMBL" id="CP018145">
    <property type="protein sequence ID" value="ASJ56880.1"/>
    <property type="molecule type" value="Genomic_DNA"/>
</dbReference>
<dbReference type="SUPFAM" id="SSF109854">
    <property type="entry name" value="DinB/YfiT-like putative metalloenzymes"/>
    <property type="match status" value="1"/>
</dbReference>
<dbReference type="InterPro" id="IPR007837">
    <property type="entry name" value="DinB"/>
</dbReference>
<proteinExistence type="inferred from homology"/>
<comment type="similarity">
    <text evidence="1">Belongs to the DinB family.</text>
</comment>